<dbReference type="AlphaFoldDB" id="A0A1I3CP56"/>
<reference evidence="2 4" key="2">
    <citation type="submission" date="2019-03" db="EMBL/GenBank/DDBJ databases">
        <title>Genomics of glacier-inhabiting Cryobacterium strains.</title>
        <authorList>
            <person name="Liu Q."/>
            <person name="Xin Y.-H."/>
        </authorList>
    </citation>
    <scope>NUCLEOTIDE SEQUENCE [LARGE SCALE GENOMIC DNA]</scope>
    <source>
        <strain evidence="2 4">Hh34</strain>
    </source>
</reference>
<reference evidence="1 3" key="1">
    <citation type="submission" date="2016-10" db="EMBL/GenBank/DDBJ databases">
        <authorList>
            <person name="Varghese N."/>
            <person name="Submissions S."/>
        </authorList>
    </citation>
    <scope>NUCLEOTIDE SEQUENCE [LARGE SCALE GENOMIC DNA]</scope>
    <source>
        <strain evidence="1 3">GMCC 1.11211</strain>
    </source>
</reference>
<evidence type="ECO:0000313" key="1">
    <source>
        <dbReference type="EMBL" id="SFH76314.1"/>
    </source>
</evidence>
<sequence length="119" mass="13100">MNASEPLSTDELWMLKQSGIDVTDPGLDGLYEQVVARSNIAFAAHKQMPLDDIAVLLGVPTQELIDLLGEQSAWDASWIMSTPQRQFATDGSDRTPMEYLEDGGDRQDVLDLLADSCGW</sequence>
<dbReference type="RefSeq" id="WP_092451455.1">
    <property type="nucleotide sequence ID" value="NZ_BKAC01000015.1"/>
</dbReference>
<dbReference type="Proteomes" id="UP000297963">
    <property type="component" value="Unassembled WGS sequence"/>
</dbReference>
<evidence type="ECO:0000313" key="4">
    <source>
        <dbReference type="Proteomes" id="UP000297963"/>
    </source>
</evidence>
<keyword evidence="3" id="KW-1185">Reference proteome</keyword>
<gene>
    <name evidence="2" type="ORF">E3O11_03420</name>
    <name evidence="1" type="ORF">SAMN05216274_11438</name>
</gene>
<organism evidence="2 4">
    <name type="scientific">Cryobacterium levicorallinum</name>
    <dbReference type="NCBI Taxonomy" id="995038"/>
    <lineage>
        <taxon>Bacteria</taxon>
        <taxon>Bacillati</taxon>
        <taxon>Actinomycetota</taxon>
        <taxon>Actinomycetes</taxon>
        <taxon>Micrococcales</taxon>
        <taxon>Microbacteriaceae</taxon>
        <taxon>Cryobacterium</taxon>
    </lineage>
</organism>
<dbReference type="STRING" id="995038.SAMN05216274_11438"/>
<dbReference type="Proteomes" id="UP000199681">
    <property type="component" value="Unassembled WGS sequence"/>
</dbReference>
<dbReference type="EMBL" id="SOFE01000006">
    <property type="protein sequence ID" value="TFB87867.1"/>
    <property type="molecule type" value="Genomic_DNA"/>
</dbReference>
<evidence type="ECO:0000313" key="2">
    <source>
        <dbReference type="EMBL" id="TFB87867.1"/>
    </source>
</evidence>
<dbReference type="EMBL" id="FOPW01000014">
    <property type="protein sequence ID" value="SFH76314.1"/>
    <property type="molecule type" value="Genomic_DNA"/>
</dbReference>
<evidence type="ECO:0008006" key="5">
    <source>
        <dbReference type="Google" id="ProtNLM"/>
    </source>
</evidence>
<evidence type="ECO:0000313" key="3">
    <source>
        <dbReference type="Proteomes" id="UP000199681"/>
    </source>
</evidence>
<comment type="caution">
    <text evidence="2">The sequence shown here is derived from an EMBL/GenBank/DDBJ whole genome shotgun (WGS) entry which is preliminary data.</text>
</comment>
<proteinExistence type="predicted"/>
<protein>
    <recommendedName>
        <fullName evidence="5">DUF2384 domain-containing protein</fullName>
    </recommendedName>
</protein>
<accession>A0A1I3CP56</accession>
<name>A0A1I3CP56_9MICO</name>